<name>A0AC34GFX7_9BILA</name>
<evidence type="ECO:0000313" key="2">
    <source>
        <dbReference type="WBParaSite" id="ES5_v2.g28653.t1"/>
    </source>
</evidence>
<evidence type="ECO:0000313" key="1">
    <source>
        <dbReference type="Proteomes" id="UP000887579"/>
    </source>
</evidence>
<sequence>TIQMSLSLSTRKFPSVTSILGATEDYTSLYIWQCEQIQKHGSIGFKIISEKNKKSGTNFHKAVELLLKGLKDYGKISDHLFKKVLMEVMTKDDEMYLIGILPFLKTIPKTEWMEVEKNCTNYYFSYTGKFDAIVELECV</sequence>
<protein>
    <submittedName>
        <fullName evidence="2">Uncharacterized protein</fullName>
    </submittedName>
</protein>
<dbReference type="WBParaSite" id="ES5_v2.g28653.t1">
    <property type="protein sequence ID" value="ES5_v2.g28653.t1"/>
    <property type="gene ID" value="ES5_v2.g28653"/>
</dbReference>
<dbReference type="Proteomes" id="UP000887579">
    <property type="component" value="Unplaced"/>
</dbReference>
<reference evidence="2" key="1">
    <citation type="submission" date="2022-11" db="UniProtKB">
        <authorList>
            <consortium name="WormBaseParasite"/>
        </authorList>
    </citation>
    <scope>IDENTIFICATION</scope>
</reference>
<proteinExistence type="predicted"/>
<organism evidence="1 2">
    <name type="scientific">Panagrolaimus sp. ES5</name>
    <dbReference type="NCBI Taxonomy" id="591445"/>
    <lineage>
        <taxon>Eukaryota</taxon>
        <taxon>Metazoa</taxon>
        <taxon>Ecdysozoa</taxon>
        <taxon>Nematoda</taxon>
        <taxon>Chromadorea</taxon>
        <taxon>Rhabditida</taxon>
        <taxon>Tylenchina</taxon>
        <taxon>Panagrolaimomorpha</taxon>
        <taxon>Panagrolaimoidea</taxon>
        <taxon>Panagrolaimidae</taxon>
        <taxon>Panagrolaimus</taxon>
    </lineage>
</organism>
<accession>A0AC34GFX7</accession>